<dbReference type="Proteomes" id="UP000093523">
    <property type="component" value="Unassembled WGS sequence"/>
</dbReference>
<dbReference type="InterPro" id="IPR041394">
    <property type="entry name" value="HEPN_Cthe2314"/>
</dbReference>
<comment type="caution">
    <text evidence="2">The sequence shown here is derived from an EMBL/GenBank/DDBJ whole genome shotgun (WGS) entry which is preliminary data.</text>
</comment>
<dbReference type="Pfam" id="PF18730">
    <property type="entry name" value="HEPN_Cthe2314"/>
    <property type="match status" value="1"/>
</dbReference>
<name>A0A1B9NW56_ALILO</name>
<organism evidence="2 3">
    <name type="scientific">Aliivibrio logei</name>
    <name type="common">Vibrio logei</name>
    <dbReference type="NCBI Taxonomy" id="688"/>
    <lineage>
        <taxon>Bacteria</taxon>
        <taxon>Pseudomonadati</taxon>
        <taxon>Pseudomonadota</taxon>
        <taxon>Gammaproteobacteria</taxon>
        <taxon>Vibrionales</taxon>
        <taxon>Vibrionaceae</taxon>
        <taxon>Aliivibrio</taxon>
    </lineage>
</organism>
<evidence type="ECO:0000313" key="2">
    <source>
        <dbReference type="EMBL" id="OCH19261.1"/>
    </source>
</evidence>
<evidence type="ECO:0000313" key="3">
    <source>
        <dbReference type="Proteomes" id="UP000093523"/>
    </source>
</evidence>
<dbReference type="EMBL" id="MAJU01000021">
    <property type="protein sequence ID" value="OCH19261.1"/>
    <property type="molecule type" value="Genomic_DNA"/>
</dbReference>
<proteinExistence type="predicted"/>
<dbReference type="AlphaFoldDB" id="A0A1B9NW56"/>
<accession>A0A1B9NW56</accession>
<reference evidence="2 3" key="1">
    <citation type="submission" date="2016-06" db="EMBL/GenBank/DDBJ databases">
        <authorList>
            <person name="Kjaerup R.B."/>
            <person name="Dalgaard T.S."/>
            <person name="Juul-Madsen H.R."/>
        </authorList>
    </citation>
    <scope>NUCLEOTIDE SEQUENCE [LARGE SCALE GENOMIC DNA]</scope>
    <source>
        <strain evidence="2 3">1S159</strain>
    </source>
</reference>
<gene>
    <name evidence="2" type="ORF">A6E04_16845</name>
</gene>
<feature type="domain" description="Cthe-2314-like HEPN" evidence="1">
    <location>
        <begin position="73"/>
        <end position="202"/>
    </location>
</feature>
<sequence>MIHSENHHIRQFFPLVCKAIGKGLEALENDVKNYTASPLEIYAQSIFSRVYEIDNAFKNMSLTLEYLEKKTYPDTEFSFSEHHAFHVENFLLRLTSVVDRCYLLAGSTILMAEKKIEKLGGNKKVENQLKGFSPESAKILKKMNDEIDVLKKSRNKVAHQAGFSSKNLCVVQAIENSESEAQVESITDIMSLEEIKDVVIKDSIYQFQKVSSAMDQLVTDLIESLSFVYNGLLERT</sequence>
<protein>
    <recommendedName>
        <fullName evidence="1">Cthe-2314-like HEPN domain-containing protein</fullName>
    </recommendedName>
</protein>
<dbReference type="RefSeq" id="WP_065611796.1">
    <property type="nucleotide sequence ID" value="NZ_CAWMPN010000021.1"/>
</dbReference>
<evidence type="ECO:0000259" key="1">
    <source>
        <dbReference type="Pfam" id="PF18730"/>
    </source>
</evidence>
<dbReference type="OrthoDB" id="7068403at2"/>